<dbReference type="InterPro" id="IPR002347">
    <property type="entry name" value="SDR_fam"/>
</dbReference>
<keyword evidence="4" id="KW-1185">Reference proteome</keyword>
<proteinExistence type="inferred from homology"/>
<organism evidence="3 4">
    <name type="scientific">Phlebotomus papatasi</name>
    <name type="common">Sandfly</name>
    <dbReference type="NCBI Taxonomy" id="29031"/>
    <lineage>
        <taxon>Eukaryota</taxon>
        <taxon>Metazoa</taxon>
        <taxon>Ecdysozoa</taxon>
        <taxon>Arthropoda</taxon>
        <taxon>Hexapoda</taxon>
        <taxon>Insecta</taxon>
        <taxon>Pterygota</taxon>
        <taxon>Neoptera</taxon>
        <taxon>Endopterygota</taxon>
        <taxon>Diptera</taxon>
        <taxon>Nematocera</taxon>
        <taxon>Psychodoidea</taxon>
        <taxon>Psychodidae</taxon>
        <taxon>Phlebotomus</taxon>
        <taxon>Phlebotomus</taxon>
    </lineage>
</organism>
<dbReference type="Pfam" id="PF13561">
    <property type="entry name" value="adh_short_C2"/>
    <property type="match status" value="1"/>
</dbReference>
<evidence type="ECO:0000313" key="3">
    <source>
        <dbReference type="EnsemblMetazoa" id="PPAI007853-PA"/>
    </source>
</evidence>
<dbReference type="Pfam" id="PF00106">
    <property type="entry name" value="adh_short"/>
    <property type="match status" value="1"/>
</dbReference>
<dbReference type="PANTHER" id="PTHR43943">
    <property type="entry name" value="DEHYDROGENASE/REDUCTASE (SDR FAMILY) MEMBER 4"/>
    <property type="match status" value="1"/>
</dbReference>
<dbReference type="EMBL" id="AJVK01062086">
    <property type="status" value="NOT_ANNOTATED_CDS"/>
    <property type="molecule type" value="Genomic_DNA"/>
</dbReference>
<evidence type="ECO:0000313" key="4">
    <source>
        <dbReference type="Proteomes" id="UP000092462"/>
    </source>
</evidence>
<evidence type="ECO:0000256" key="1">
    <source>
        <dbReference type="ARBA" id="ARBA00006484"/>
    </source>
</evidence>
<dbReference type="PANTHER" id="PTHR43943:SF2">
    <property type="entry name" value="DEHYDROGENASE_REDUCTASE 4"/>
    <property type="match status" value="1"/>
</dbReference>
<dbReference type="EnsemblMetazoa" id="PPAI007853-RA">
    <property type="protein sequence ID" value="PPAI007853-PA"/>
    <property type="gene ID" value="PPAI007853"/>
</dbReference>
<sequence>MGLAIARRLGQEGAKVVVSSRNMDNVNKAVETLKKENIEVVGVKCHISNPEERTNLIQDAVKHFGGIDILMINAGVNPYVGNLIDCPESAFDEAFDVNVKGPFLLAKEVIPLMRKRGGGSMLFMTTMSVYKDVPGFGLYATSKSTLVRLTKHFAMELAQDNIRVNCVAPGAIDTAFISKFSKTEYFKRGIENDVPVQRMGRPEEVAGTAAFLLSDDASYITGETIPIAGGMQSQELICLAIARRLGQEKAKAVVSSRNTNNVNRAVAILKKENIEVILARYHISNPEERTNLIQDAVKHFGGIDIIMINAGDNPHVGNLIDCPES</sequence>
<dbReference type="AlphaFoldDB" id="A0A1B0DI69"/>
<evidence type="ECO:0008006" key="5">
    <source>
        <dbReference type="Google" id="ProtNLM"/>
    </source>
</evidence>
<protein>
    <recommendedName>
        <fullName evidence="5">Dehydrogenase/reductase SDR family member 4</fullName>
    </recommendedName>
</protein>
<evidence type="ECO:0000256" key="2">
    <source>
        <dbReference type="RuleBase" id="RU000363"/>
    </source>
</evidence>
<reference evidence="3" key="1">
    <citation type="submission" date="2022-08" db="UniProtKB">
        <authorList>
            <consortium name="EnsemblMetazoa"/>
        </authorList>
    </citation>
    <scope>IDENTIFICATION</scope>
    <source>
        <strain evidence="3">Israel</strain>
    </source>
</reference>
<dbReference type="NCBIfam" id="NF005559">
    <property type="entry name" value="PRK07231.1"/>
    <property type="match status" value="1"/>
</dbReference>
<accession>A0A1B0DI69</accession>
<name>A0A1B0DI69_PHLPP</name>
<dbReference type="PRINTS" id="PR00080">
    <property type="entry name" value="SDRFAMILY"/>
</dbReference>
<dbReference type="Gene3D" id="3.40.50.720">
    <property type="entry name" value="NAD(P)-binding Rossmann-like Domain"/>
    <property type="match status" value="2"/>
</dbReference>
<dbReference type="VEuPathDB" id="VectorBase:PPAPM1_009302"/>
<dbReference type="InterPro" id="IPR036291">
    <property type="entry name" value="NAD(P)-bd_dom_sf"/>
</dbReference>
<dbReference type="SUPFAM" id="SSF51735">
    <property type="entry name" value="NAD(P)-binding Rossmann-fold domains"/>
    <property type="match status" value="2"/>
</dbReference>
<dbReference type="VEuPathDB" id="VectorBase:PPAI007853"/>
<comment type="similarity">
    <text evidence="1 2">Belongs to the short-chain dehydrogenases/reductases (SDR) family.</text>
</comment>
<dbReference type="Proteomes" id="UP000092462">
    <property type="component" value="Unassembled WGS sequence"/>
</dbReference>
<dbReference type="GO" id="GO:0004090">
    <property type="term" value="F:carbonyl reductase (NADPH) activity"/>
    <property type="evidence" value="ECO:0007669"/>
    <property type="project" value="TreeGrafter"/>
</dbReference>
<dbReference type="PRINTS" id="PR00081">
    <property type="entry name" value="GDHRDH"/>
</dbReference>
<dbReference type="FunFam" id="3.40.50.720:FF:000084">
    <property type="entry name" value="Short-chain dehydrogenase reductase"/>
    <property type="match status" value="1"/>
</dbReference>